<proteinExistence type="predicted"/>
<feature type="chain" id="PRO_5025028141" description="Peptidase M10 metallopeptidase domain-containing protein" evidence="1">
    <location>
        <begin position="19"/>
        <end position="487"/>
    </location>
</feature>
<dbReference type="InterPro" id="IPR024079">
    <property type="entry name" value="MetalloPept_cat_dom_sf"/>
</dbReference>
<keyword evidence="1" id="KW-0732">Signal</keyword>
<protein>
    <recommendedName>
        <fullName evidence="3">Peptidase M10 metallopeptidase domain-containing protein</fullName>
    </recommendedName>
</protein>
<dbReference type="Gene3D" id="3.40.390.10">
    <property type="entry name" value="Collagenase (Catalytic Domain)"/>
    <property type="match status" value="1"/>
</dbReference>
<evidence type="ECO:0000313" key="2">
    <source>
        <dbReference type="EMBL" id="QGT50753.1"/>
    </source>
</evidence>
<dbReference type="AlphaFoldDB" id="A0A650EM78"/>
<gene>
    <name evidence="2" type="ORF">Elusimicrob2101_0160</name>
</gene>
<name>A0A650EM78_9BACT</name>
<dbReference type="SUPFAM" id="SSF55486">
    <property type="entry name" value="Metalloproteases ('zincins'), catalytic domain"/>
    <property type="match status" value="1"/>
</dbReference>
<dbReference type="EMBL" id="MN577572">
    <property type="protein sequence ID" value="QGT50753.1"/>
    <property type="molecule type" value="Genomic_DNA"/>
</dbReference>
<feature type="signal peptide" evidence="1">
    <location>
        <begin position="1"/>
        <end position="18"/>
    </location>
</feature>
<organism evidence="2">
    <name type="scientific">uncultured Elusimicrobia bacterium</name>
    <dbReference type="NCBI Taxonomy" id="699876"/>
    <lineage>
        <taxon>Bacteria</taxon>
        <taxon>Pseudomonadati</taxon>
        <taxon>Elusimicrobiota</taxon>
        <taxon>Elusimicrobia</taxon>
        <taxon>environmental samples</taxon>
    </lineage>
</organism>
<sequence length="487" mass="54310">MKKLLSLVCLWAAAGAFASPWGAMIDYDLAPAQPGVKIFDREHSSVSKTPGERFLLKPVLEGRIIRVFLNPGMEEEETLAVYRKKIQAAYSAWFSNAAKVIRQSKREAEFADILPLLDKGASVTFVEENEDITFLFVDRREITELCGSFSVACYSRLGAGPVIFIPKNPRGSRSFLNPFGASSGDVLSSAIVHEIGHSLGFSDQYAQSREATHEVYHGKIKNSVMNSSLKLTCDDADGMVNLIDITLNNRRGGMTGWRSLCRGSKTYYIGGMALGNGPYVFIPRFQNNGTVWVIRRYQNGKMTEETTFARETRDGFAPWENSPEQVLERDAVGRPVLARGADGTTVYYSYLYGRTLRLATADGKVLLLERWDKNLSNEKQFERRIVEFSNNGRPVVLQVDKRGADGSVFYQETRGGNIISLQMDFKKGKRIRARRNGREMGASAGPLAAGAGMSSLGKQIRAGVSKGMQENEWEKLEKVLQEWYSRL</sequence>
<evidence type="ECO:0000256" key="1">
    <source>
        <dbReference type="SAM" id="SignalP"/>
    </source>
</evidence>
<evidence type="ECO:0008006" key="3">
    <source>
        <dbReference type="Google" id="ProtNLM"/>
    </source>
</evidence>
<reference evidence="2" key="1">
    <citation type="journal article" date="2020" name="J. ISSAAS">
        <title>Lactobacilli and other gastrointestinal microbiota of Peromyscus leucopus, reservoir host for agents of Lyme disease and other zoonoses in North America.</title>
        <authorList>
            <person name="Milovic A."/>
            <person name="Bassam K."/>
            <person name="Shao H."/>
            <person name="Chatzistamou I."/>
            <person name="Tufts D.M."/>
            <person name="Diuk-Wasser M."/>
            <person name="Barbour A.G."/>
        </authorList>
    </citation>
    <scope>NUCLEOTIDE SEQUENCE</scope>
    <source>
        <strain evidence="2">LL30</strain>
    </source>
</reference>
<dbReference type="GO" id="GO:0008237">
    <property type="term" value="F:metallopeptidase activity"/>
    <property type="evidence" value="ECO:0007669"/>
    <property type="project" value="InterPro"/>
</dbReference>
<accession>A0A650EM78</accession>